<reference evidence="3" key="1">
    <citation type="journal article" name="BMC Genomics">
        <title>Long-read sequencing and de novo genome assembly of marine medaka (Oryzias melastigma).</title>
        <authorList>
            <person name="Liang P."/>
            <person name="Saqib H.S.A."/>
            <person name="Ni X."/>
            <person name="Shen Y."/>
        </authorList>
    </citation>
    <scope>NUCLEOTIDE SEQUENCE</scope>
    <source>
        <strain evidence="3">Bigg-433</strain>
    </source>
</reference>
<name>A0A834L1M9_ORYME</name>
<accession>A0A834L1M9</accession>
<keyword evidence="2" id="KW-0732">Signal</keyword>
<evidence type="ECO:0000256" key="1">
    <source>
        <dbReference type="SAM" id="MobiDB-lite"/>
    </source>
</evidence>
<feature type="region of interest" description="Disordered" evidence="1">
    <location>
        <begin position="24"/>
        <end position="65"/>
    </location>
</feature>
<dbReference type="AlphaFoldDB" id="A0A834L1M9"/>
<feature type="compositionally biased region" description="Basic and acidic residues" evidence="1">
    <location>
        <begin position="97"/>
        <end position="110"/>
    </location>
</feature>
<comment type="caution">
    <text evidence="3">The sequence shown here is derived from an EMBL/GenBank/DDBJ whole genome shotgun (WGS) entry which is preliminary data.</text>
</comment>
<evidence type="ECO:0000313" key="3">
    <source>
        <dbReference type="EMBL" id="KAF6738342.1"/>
    </source>
</evidence>
<sequence length="126" mass="13588">MTAQLLVSLGISIQTLAAPLEFTGRGRGRSLRSPSFTSAPRSTLRSFITPDSLRTPSKRGTAEAGQKTRIFTLERTGGGCVCGYDLSLTQPSAPVSEKTRPSPTDKNEANRPCERCLKEECTSLII</sequence>
<dbReference type="EMBL" id="WKFB01000028">
    <property type="protein sequence ID" value="KAF6738342.1"/>
    <property type="molecule type" value="Genomic_DNA"/>
</dbReference>
<protein>
    <submittedName>
        <fullName evidence="3">Uncharacterized protein</fullName>
    </submittedName>
</protein>
<evidence type="ECO:0000256" key="2">
    <source>
        <dbReference type="SAM" id="SignalP"/>
    </source>
</evidence>
<feature type="compositionally biased region" description="Polar residues" evidence="1">
    <location>
        <begin position="32"/>
        <end position="46"/>
    </location>
</feature>
<gene>
    <name evidence="3" type="ORF">FQA47_012352</name>
</gene>
<feature type="signal peptide" evidence="2">
    <location>
        <begin position="1"/>
        <end position="17"/>
    </location>
</feature>
<proteinExistence type="predicted"/>
<feature type="region of interest" description="Disordered" evidence="1">
    <location>
        <begin position="89"/>
        <end position="110"/>
    </location>
</feature>
<evidence type="ECO:0000313" key="4">
    <source>
        <dbReference type="Proteomes" id="UP000646548"/>
    </source>
</evidence>
<feature type="chain" id="PRO_5032476944" evidence="2">
    <location>
        <begin position="18"/>
        <end position="126"/>
    </location>
</feature>
<organism evidence="3 4">
    <name type="scientific">Oryzias melastigma</name>
    <name type="common">Marine medaka</name>
    <dbReference type="NCBI Taxonomy" id="30732"/>
    <lineage>
        <taxon>Eukaryota</taxon>
        <taxon>Metazoa</taxon>
        <taxon>Chordata</taxon>
        <taxon>Craniata</taxon>
        <taxon>Vertebrata</taxon>
        <taxon>Euteleostomi</taxon>
        <taxon>Actinopterygii</taxon>
        <taxon>Neopterygii</taxon>
        <taxon>Teleostei</taxon>
        <taxon>Neoteleostei</taxon>
        <taxon>Acanthomorphata</taxon>
        <taxon>Ovalentaria</taxon>
        <taxon>Atherinomorphae</taxon>
        <taxon>Beloniformes</taxon>
        <taxon>Adrianichthyidae</taxon>
        <taxon>Oryziinae</taxon>
        <taxon>Oryzias</taxon>
    </lineage>
</organism>
<dbReference type="Proteomes" id="UP000646548">
    <property type="component" value="Unassembled WGS sequence"/>
</dbReference>